<dbReference type="PANTHER" id="PTHR11803:SF48">
    <property type="entry name" value="2-AMINOMUCONATE DEAMINASE"/>
    <property type="match status" value="1"/>
</dbReference>
<dbReference type="PANTHER" id="PTHR11803">
    <property type="entry name" value="2-IMINOBUTANOATE/2-IMINOPROPANOATE DEAMINASE RIDA"/>
    <property type="match status" value="1"/>
</dbReference>
<dbReference type="Proteomes" id="UP000676506">
    <property type="component" value="Chromosome 1"/>
</dbReference>
<name>A0ABX8B793_9BACT</name>
<reference evidence="1 2" key="1">
    <citation type="submission" date="2021-03" db="EMBL/GenBank/DDBJ databases">
        <title>Genomic and phenotypic characterization of Chloracidobacterium isolates provides evidence for multiple species.</title>
        <authorList>
            <person name="Saini M.K."/>
            <person name="Costas A.M.G."/>
            <person name="Tank M."/>
            <person name="Bryant D.A."/>
        </authorList>
    </citation>
    <scope>NUCLEOTIDE SEQUENCE [LARGE SCALE GENOMIC DNA]</scope>
    <source>
        <strain evidence="1 2">BV2-C</strain>
    </source>
</reference>
<proteinExistence type="predicted"/>
<gene>
    <name evidence="1" type="ORF">J8C06_09220</name>
</gene>
<dbReference type="InterPro" id="IPR006175">
    <property type="entry name" value="YjgF/YER057c/UK114"/>
</dbReference>
<accession>A0ABX8B793</accession>
<evidence type="ECO:0000313" key="2">
    <source>
        <dbReference type="Proteomes" id="UP000676506"/>
    </source>
</evidence>
<dbReference type="CDD" id="cd00448">
    <property type="entry name" value="YjgF_YER057c_UK114_family"/>
    <property type="match status" value="1"/>
</dbReference>
<dbReference type="RefSeq" id="WP_211428411.1">
    <property type="nucleotide sequence ID" value="NZ_CP072648.1"/>
</dbReference>
<protein>
    <submittedName>
        <fullName evidence="1">RidA family protein</fullName>
    </submittedName>
</protein>
<dbReference type="Gene3D" id="3.30.1330.40">
    <property type="entry name" value="RutC-like"/>
    <property type="match status" value="1"/>
</dbReference>
<dbReference type="EMBL" id="CP072648">
    <property type="protein sequence ID" value="QUW02521.1"/>
    <property type="molecule type" value="Genomic_DNA"/>
</dbReference>
<dbReference type="SUPFAM" id="SSF55298">
    <property type="entry name" value="YjgF-like"/>
    <property type="match status" value="1"/>
</dbReference>
<dbReference type="InterPro" id="IPR035959">
    <property type="entry name" value="RutC-like_sf"/>
</dbReference>
<organism evidence="1 2">
    <name type="scientific">Chloracidobacterium validum</name>
    <dbReference type="NCBI Taxonomy" id="2821543"/>
    <lineage>
        <taxon>Bacteria</taxon>
        <taxon>Pseudomonadati</taxon>
        <taxon>Acidobacteriota</taxon>
        <taxon>Terriglobia</taxon>
        <taxon>Terriglobales</taxon>
        <taxon>Acidobacteriaceae</taxon>
        <taxon>Chloracidobacterium</taxon>
    </lineage>
</organism>
<sequence length="142" mass="15573">MREDTIIVTDFARPRANYPHARRAGAFLFVSGLSSRRADDTLAGVTRTPDGQVIRDIAEQTEAVIENLRTVLRAAGADLDHLVDVTVFLVNMADYAAFNAVYDRYFSATTGPTRTTVAVRELPHPDLLIEIKAVALVDSTPD</sequence>
<evidence type="ECO:0000313" key="1">
    <source>
        <dbReference type="EMBL" id="QUW02521.1"/>
    </source>
</evidence>
<keyword evidence="2" id="KW-1185">Reference proteome</keyword>
<dbReference type="Pfam" id="PF01042">
    <property type="entry name" value="Ribonuc_L-PSP"/>
    <property type="match status" value="1"/>
</dbReference>